<feature type="transmembrane region" description="Helical" evidence="1">
    <location>
        <begin position="35"/>
        <end position="57"/>
    </location>
</feature>
<dbReference type="KEGG" id="tet:TTHERM_000378429"/>
<sequence>MRNNNTIGQSQQSIYSRQKYIQYLKKKNYQALKPCYNIFVLAFYYGLFAQFIIFYLITQVENKQNNNQNLLSNFNVYLLFLLLNQEIFLFFVFIPSQSFKIKSLTNNSLFQSNRKSVKVKQKCSTNQKALQFLVQLLKQILQPHNLLLAFIFSQYLQKILILFIFILHIQSRTYILILCKFL</sequence>
<dbReference type="AlphaFoldDB" id="W7XIB2"/>
<evidence type="ECO:0000313" key="2">
    <source>
        <dbReference type="EMBL" id="EWS74481.1"/>
    </source>
</evidence>
<keyword evidence="1 2" id="KW-0812">Transmembrane</keyword>
<feature type="transmembrane region" description="Helical" evidence="1">
    <location>
        <begin position="146"/>
        <end position="169"/>
    </location>
</feature>
<feature type="transmembrane region" description="Helical" evidence="1">
    <location>
        <begin position="77"/>
        <end position="94"/>
    </location>
</feature>
<evidence type="ECO:0000313" key="3">
    <source>
        <dbReference type="Proteomes" id="UP000009168"/>
    </source>
</evidence>
<proteinExistence type="predicted"/>
<keyword evidence="3" id="KW-1185">Reference proteome</keyword>
<reference evidence="3" key="1">
    <citation type="journal article" date="2006" name="PLoS Biol.">
        <title>Macronuclear genome sequence of the ciliate Tetrahymena thermophila, a model eukaryote.</title>
        <authorList>
            <person name="Eisen J.A."/>
            <person name="Coyne R.S."/>
            <person name="Wu M."/>
            <person name="Wu D."/>
            <person name="Thiagarajan M."/>
            <person name="Wortman J.R."/>
            <person name="Badger J.H."/>
            <person name="Ren Q."/>
            <person name="Amedeo P."/>
            <person name="Jones K.M."/>
            <person name="Tallon L.J."/>
            <person name="Delcher A.L."/>
            <person name="Salzberg S.L."/>
            <person name="Silva J.C."/>
            <person name="Haas B.J."/>
            <person name="Majoros W.H."/>
            <person name="Farzad M."/>
            <person name="Carlton J.M."/>
            <person name="Smith R.K. Jr."/>
            <person name="Garg J."/>
            <person name="Pearlman R.E."/>
            <person name="Karrer K.M."/>
            <person name="Sun L."/>
            <person name="Manning G."/>
            <person name="Elde N.C."/>
            <person name="Turkewitz A.P."/>
            <person name="Asai D.J."/>
            <person name="Wilkes D.E."/>
            <person name="Wang Y."/>
            <person name="Cai H."/>
            <person name="Collins K."/>
            <person name="Stewart B.A."/>
            <person name="Lee S.R."/>
            <person name="Wilamowska K."/>
            <person name="Weinberg Z."/>
            <person name="Ruzzo W.L."/>
            <person name="Wloga D."/>
            <person name="Gaertig J."/>
            <person name="Frankel J."/>
            <person name="Tsao C.-C."/>
            <person name="Gorovsky M.A."/>
            <person name="Keeling P.J."/>
            <person name="Waller R.F."/>
            <person name="Patron N.J."/>
            <person name="Cherry J.M."/>
            <person name="Stover N.A."/>
            <person name="Krieger C.J."/>
            <person name="del Toro C."/>
            <person name="Ryder H.F."/>
            <person name="Williamson S.C."/>
            <person name="Barbeau R.A."/>
            <person name="Hamilton E.P."/>
            <person name="Orias E."/>
        </authorList>
    </citation>
    <scope>NUCLEOTIDE SEQUENCE [LARGE SCALE GENOMIC DNA]</scope>
    <source>
        <strain evidence="3">SB210</strain>
    </source>
</reference>
<dbReference type="Proteomes" id="UP000009168">
    <property type="component" value="Unassembled WGS sequence"/>
</dbReference>
<evidence type="ECO:0000256" key="1">
    <source>
        <dbReference type="SAM" id="Phobius"/>
    </source>
</evidence>
<keyword evidence="1" id="KW-1133">Transmembrane helix</keyword>
<accession>W7XIB2</accession>
<dbReference type="RefSeq" id="XP_012652966.1">
    <property type="nucleotide sequence ID" value="XM_012797512.1"/>
</dbReference>
<dbReference type="InParanoid" id="W7XIB2"/>
<organism evidence="2 3">
    <name type="scientific">Tetrahymena thermophila (strain SB210)</name>
    <dbReference type="NCBI Taxonomy" id="312017"/>
    <lineage>
        <taxon>Eukaryota</taxon>
        <taxon>Sar</taxon>
        <taxon>Alveolata</taxon>
        <taxon>Ciliophora</taxon>
        <taxon>Intramacronucleata</taxon>
        <taxon>Oligohymenophorea</taxon>
        <taxon>Hymenostomatida</taxon>
        <taxon>Tetrahymenina</taxon>
        <taxon>Tetrahymenidae</taxon>
        <taxon>Tetrahymena</taxon>
    </lineage>
</organism>
<protein>
    <submittedName>
        <fullName evidence="2">Transmembrane protein, putative</fullName>
    </submittedName>
</protein>
<dbReference type="GeneID" id="24438659"/>
<gene>
    <name evidence="2" type="ORF">TTHERM_000378429</name>
</gene>
<name>W7XIB2_TETTS</name>
<dbReference type="EMBL" id="GG662706">
    <property type="protein sequence ID" value="EWS74481.1"/>
    <property type="molecule type" value="Genomic_DNA"/>
</dbReference>
<keyword evidence="1" id="KW-0472">Membrane</keyword>